<sequence length="308" mass="35244">MRACWLKWVGRDWSISADYIWLNYSDANNTKAAGLKGIIDGEVWMSENHFLNDKSEFGVATEVMRELLKSKIGESDKCANVIKRLSDEAARLNSYGDVGEKVAFAADYVMSLCMDSDSALLWSEFTDFQGYSIEFNLGKLLESFPGYCCHGSVIYSRAEQSSLLEQVVIRDYFENDRWPELSDWESIERLEGENLESFVFMFGADIAIRNMFFKHECFSGEQEYRIVYSAIHDGGRCAPDEYESVNYRVRDELLIPFIKVEIDPADSIKSITAGPLNSNSLYLQGVRHLLRSKRIKVPVKKSVVPLRY</sequence>
<evidence type="ECO:0000313" key="1">
    <source>
        <dbReference type="EMBL" id="VYU35524.1"/>
    </source>
</evidence>
<dbReference type="InterPro" id="IPR021352">
    <property type="entry name" value="DUF2971"/>
</dbReference>
<name>A0A6N3E6P1_9ACTN</name>
<reference evidence="1" key="1">
    <citation type="submission" date="2019-11" db="EMBL/GenBank/DDBJ databases">
        <authorList>
            <person name="Feng L."/>
        </authorList>
    </citation>
    <scope>NUCLEOTIDE SEQUENCE</scope>
    <source>
        <strain evidence="1">CaerofaciensLFYP39</strain>
    </source>
</reference>
<dbReference type="RefSeq" id="WP_156600762.1">
    <property type="nucleotide sequence ID" value="NZ_CACRTW010000052.1"/>
</dbReference>
<proteinExistence type="predicted"/>
<dbReference type="EMBL" id="CACRTW010000052">
    <property type="protein sequence ID" value="VYU35524.1"/>
    <property type="molecule type" value="Genomic_DNA"/>
</dbReference>
<dbReference type="AlphaFoldDB" id="A0A6N3E6P1"/>
<protein>
    <recommendedName>
        <fullName evidence="2">DUF2971 domain-containing protein</fullName>
    </recommendedName>
</protein>
<evidence type="ECO:0008006" key="2">
    <source>
        <dbReference type="Google" id="ProtNLM"/>
    </source>
</evidence>
<dbReference type="Pfam" id="PF11185">
    <property type="entry name" value="DUF2971"/>
    <property type="match status" value="1"/>
</dbReference>
<accession>A0A6N3E6P1</accession>
<gene>
    <name evidence="1" type="ORF">CALFYP39_02108</name>
</gene>
<organism evidence="1">
    <name type="scientific">Collinsella aerofaciens</name>
    <dbReference type="NCBI Taxonomy" id="74426"/>
    <lineage>
        <taxon>Bacteria</taxon>
        <taxon>Bacillati</taxon>
        <taxon>Actinomycetota</taxon>
        <taxon>Coriobacteriia</taxon>
        <taxon>Coriobacteriales</taxon>
        <taxon>Coriobacteriaceae</taxon>
        <taxon>Collinsella</taxon>
    </lineage>
</organism>